<protein>
    <submittedName>
        <fullName evidence="2">Uncharacterized protein</fullName>
    </submittedName>
</protein>
<name>A0ABI8AF51_FELCA</name>
<evidence type="ECO:0000256" key="1">
    <source>
        <dbReference type="SAM" id="Phobius"/>
    </source>
</evidence>
<feature type="transmembrane region" description="Helical" evidence="1">
    <location>
        <begin position="6"/>
        <end position="24"/>
    </location>
</feature>
<evidence type="ECO:0000313" key="3">
    <source>
        <dbReference type="Proteomes" id="UP000823872"/>
    </source>
</evidence>
<keyword evidence="1" id="KW-0812">Transmembrane</keyword>
<keyword evidence="3" id="KW-1185">Reference proteome</keyword>
<feature type="transmembrane region" description="Helical" evidence="1">
    <location>
        <begin position="31"/>
        <end position="51"/>
    </location>
</feature>
<reference evidence="2" key="2">
    <citation type="submission" date="2025-08" db="UniProtKB">
        <authorList>
            <consortium name="Ensembl"/>
        </authorList>
    </citation>
    <scope>IDENTIFICATION</scope>
    <source>
        <strain evidence="2">breed Abyssinian</strain>
    </source>
</reference>
<keyword evidence="1" id="KW-1133">Transmembrane helix</keyword>
<evidence type="ECO:0000313" key="2">
    <source>
        <dbReference type="Ensembl" id="ENSFCTP00005057930.1"/>
    </source>
</evidence>
<organism evidence="2 3">
    <name type="scientific">Felis catus</name>
    <name type="common">Cat</name>
    <name type="synonym">Felis silvestris catus</name>
    <dbReference type="NCBI Taxonomy" id="9685"/>
    <lineage>
        <taxon>Eukaryota</taxon>
        <taxon>Metazoa</taxon>
        <taxon>Chordata</taxon>
        <taxon>Craniata</taxon>
        <taxon>Vertebrata</taxon>
        <taxon>Euteleostomi</taxon>
        <taxon>Mammalia</taxon>
        <taxon>Eutheria</taxon>
        <taxon>Laurasiatheria</taxon>
        <taxon>Carnivora</taxon>
        <taxon>Feliformia</taxon>
        <taxon>Felidae</taxon>
        <taxon>Felinae</taxon>
        <taxon>Felis</taxon>
    </lineage>
</organism>
<feature type="transmembrane region" description="Helical" evidence="1">
    <location>
        <begin position="71"/>
        <end position="89"/>
    </location>
</feature>
<dbReference type="GeneTree" id="ENSGT01150000287302"/>
<dbReference type="Proteomes" id="UP000823872">
    <property type="component" value="Chromosome C1"/>
</dbReference>
<dbReference type="Ensembl" id="ENSFCTT00005084735.1">
    <property type="protein sequence ID" value="ENSFCTP00005057930.1"/>
    <property type="gene ID" value="ENSFCTG00005030397.1"/>
</dbReference>
<reference evidence="2 3" key="1">
    <citation type="submission" date="2021-02" db="EMBL/GenBank/DDBJ databases">
        <title>Safari Cat Assemblies.</title>
        <authorList>
            <person name="Bredemeyer K.R."/>
            <person name="Murphy W.J."/>
        </authorList>
    </citation>
    <scope>NUCLEOTIDE SEQUENCE [LARGE SCALE GENOMIC DNA]</scope>
</reference>
<reference evidence="2" key="3">
    <citation type="submission" date="2025-09" db="UniProtKB">
        <authorList>
            <consortium name="Ensembl"/>
        </authorList>
    </citation>
    <scope>IDENTIFICATION</scope>
    <source>
        <strain evidence="2">breed Abyssinian</strain>
    </source>
</reference>
<keyword evidence="1" id="KW-0472">Membrane</keyword>
<accession>A0ABI8AF51</accession>
<proteinExistence type="predicted"/>
<sequence>MLLGAIVNGISFFICLSVASLLVYKNATDFCTLILYPATLLNSCISSSRLLVESIGFSMYNIMSSAKSESLISSLPILMPLISFCCLIADASTSNTMLNNSGESEHPCHVPDLREKALFFPIEDDVSCGLFINGFYDL</sequence>